<accession>A0A2P2PUD1</accession>
<dbReference type="AlphaFoldDB" id="A0A2P2PUD1"/>
<dbReference type="EMBL" id="GGEC01077837">
    <property type="protein sequence ID" value="MBX58321.1"/>
    <property type="molecule type" value="Transcribed_RNA"/>
</dbReference>
<proteinExistence type="predicted"/>
<organism evidence="1">
    <name type="scientific">Rhizophora mucronata</name>
    <name type="common">Asiatic mangrove</name>
    <dbReference type="NCBI Taxonomy" id="61149"/>
    <lineage>
        <taxon>Eukaryota</taxon>
        <taxon>Viridiplantae</taxon>
        <taxon>Streptophyta</taxon>
        <taxon>Embryophyta</taxon>
        <taxon>Tracheophyta</taxon>
        <taxon>Spermatophyta</taxon>
        <taxon>Magnoliopsida</taxon>
        <taxon>eudicotyledons</taxon>
        <taxon>Gunneridae</taxon>
        <taxon>Pentapetalae</taxon>
        <taxon>rosids</taxon>
        <taxon>fabids</taxon>
        <taxon>Malpighiales</taxon>
        <taxon>Rhizophoraceae</taxon>
        <taxon>Rhizophora</taxon>
    </lineage>
</organism>
<protein>
    <submittedName>
        <fullName evidence="1">Uncharacterized protein</fullName>
    </submittedName>
</protein>
<evidence type="ECO:0000313" key="1">
    <source>
        <dbReference type="EMBL" id="MBX58321.1"/>
    </source>
</evidence>
<sequence length="58" mass="7269">MQFNRYIGHERLTVKRKKELPMLLWSNRINPQREVNQLRKWWHESNNCTGNNLNKEYR</sequence>
<reference evidence="1" key="1">
    <citation type="submission" date="2018-02" db="EMBL/GenBank/DDBJ databases">
        <title>Rhizophora mucronata_Transcriptome.</title>
        <authorList>
            <person name="Meera S.P."/>
            <person name="Sreeshan A."/>
            <person name="Augustine A."/>
        </authorList>
    </citation>
    <scope>NUCLEOTIDE SEQUENCE</scope>
    <source>
        <tissue evidence="1">Leaf</tissue>
    </source>
</reference>
<name>A0A2P2PUD1_RHIMU</name>